<protein>
    <recommendedName>
        <fullName evidence="3">Reverse transcriptase domain-containing protein</fullName>
    </recommendedName>
</protein>
<name>A0A6L2NC00_TANCI</name>
<comment type="caution">
    <text evidence="2">The sequence shown here is derived from an EMBL/GenBank/DDBJ whole genome shotgun (WGS) entry which is preliminary data.</text>
</comment>
<organism evidence="2">
    <name type="scientific">Tanacetum cinerariifolium</name>
    <name type="common">Dalmatian daisy</name>
    <name type="synonym">Chrysanthemum cinerariifolium</name>
    <dbReference type="NCBI Taxonomy" id="118510"/>
    <lineage>
        <taxon>Eukaryota</taxon>
        <taxon>Viridiplantae</taxon>
        <taxon>Streptophyta</taxon>
        <taxon>Embryophyta</taxon>
        <taxon>Tracheophyta</taxon>
        <taxon>Spermatophyta</taxon>
        <taxon>Magnoliopsida</taxon>
        <taxon>eudicotyledons</taxon>
        <taxon>Gunneridae</taxon>
        <taxon>Pentapetalae</taxon>
        <taxon>asterids</taxon>
        <taxon>campanulids</taxon>
        <taxon>Asterales</taxon>
        <taxon>Asteraceae</taxon>
        <taxon>Asteroideae</taxon>
        <taxon>Anthemideae</taxon>
        <taxon>Anthemidinae</taxon>
        <taxon>Tanacetum</taxon>
    </lineage>
</organism>
<sequence length="474" mass="53615">MTSSSTNELFTPYKEPEREFRSSMRHFKTPSRDELRSSDFNLLSNQDYSEEEIAETMAETMEQYMSKTRADYGSRVASGFDHEDANEHIDKVLKIVDIFHIPNITIDQVMLRAFPMSLTGAEVILFYNGLEIPTQQILDLRGAIPSKTAADAKLAIQEMAEYSQKWHNGTSKSRSTETSNGLATTQAQLNNLGKEIKKVNEKVYATQTRRNSNLIKEIRASMDAAVRNQGVSIKTLEIQIRQVSKVLQERGFGSLPISIKANPRDQVKSILTTIEADSCSICRIGSSQYVVSTGQNRTLIVLVDLGASVSVMPLLTYLNLGLVELRRNQGDDLMPTIEEGKVIEEFKTKDDELDIGTDDYPIYCDYDKKIHIDCAYNLNLENMDAYHEEGMGDVIGEPFLKEVGIKARRIEGRITLYKDDKSVNDEDMMNGISHPYQKLKGFYKGVLNLGPDYIRDARMEKWVTCGHISVHEME</sequence>
<accession>A0A6L2NC00</accession>
<proteinExistence type="predicted"/>
<gene>
    <name evidence="2" type="ORF">Tci_055598</name>
</gene>
<evidence type="ECO:0000313" key="2">
    <source>
        <dbReference type="EMBL" id="GEU83620.1"/>
    </source>
</evidence>
<dbReference type="EMBL" id="BKCJ010008718">
    <property type="protein sequence ID" value="GEU83620.1"/>
    <property type="molecule type" value="Genomic_DNA"/>
</dbReference>
<feature type="region of interest" description="Disordered" evidence="1">
    <location>
        <begin position="1"/>
        <end position="32"/>
    </location>
</feature>
<dbReference type="AlphaFoldDB" id="A0A6L2NC00"/>
<evidence type="ECO:0000256" key="1">
    <source>
        <dbReference type="SAM" id="MobiDB-lite"/>
    </source>
</evidence>
<evidence type="ECO:0008006" key="3">
    <source>
        <dbReference type="Google" id="ProtNLM"/>
    </source>
</evidence>
<reference evidence="2" key="1">
    <citation type="journal article" date="2019" name="Sci. Rep.">
        <title>Draft genome of Tanacetum cinerariifolium, the natural source of mosquito coil.</title>
        <authorList>
            <person name="Yamashiro T."/>
            <person name="Shiraishi A."/>
            <person name="Satake H."/>
            <person name="Nakayama K."/>
        </authorList>
    </citation>
    <scope>NUCLEOTIDE SEQUENCE</scope>
</reference>